<evidence type="ECO:0000313" key="2">
    <source>
        <dbReference type="Proteomes" id="UP001476798"/>
    </source>
</evidence>
<comment type="caution">
    <text evidence="1">The sequence shown here is derived from an EMBL/GenBank/DDBJ whole genome shotgun (WGS) entry which is preliminary data.</text>
</comment>
<evidence type="ECO:0000313" key="1">
    <source>
        <dbReference type="EMBL" id="MEQ2160465.1"/>
    </source>
</evidence>
<feature type="non-terminal residue" evidence="1">
    <location>
        <position position="1"/>
    </location>
</feature>
<dbReference type="Proteomes" id="UP001476798">
    <property type="component" value="Unassembled WGS sequence"/>
</dbReference>
<accession>A0ABV0MMZ3</accession>
<protein>
    <submittedName>
        <fullName evidence="1">Uncharacterized protein</fullName>
    </submittedName>
</protein>
<reference evidence="1 2" key="1">
    <citation type="submission" date="2021-06" db="EMBL/GenBank/DDBJ databases">
        <authorList>
            <person name="Palmer J.M."/>
        </authorList>
    </citation>
    <scope>NUCLEOTIDE SEQUENCE [LARGE SCALE GENOMIC DNA]</scope>
    <source>
        <strain evidence="1 2">GA_2019</strain>
        <tissue evidence="1">Muscle</tissue>
    </source>
</reference>
<keyword evidence="2" id="KW-1185">Reference proteome</keyword>
<dbReference type="EMBL" id="JAHRIO010007879">
    <property type="protein sequence ID" value="MEQ2160465.1"/>
    <property type="molecule type" value="Genomic_DNA"/>
</dbReference>
<sequence length="83" mass="9771">YGFPCISAPARRQKVHVLVTGSEPPRCARATVELRCLKSQNTLRLMHKTHHNAPRQTREARCRTSRRPEMRVHHRLCMKTRRC</sequence>
<gene>
    <name evidence="1" type="ORF">GOODEAATRI_034042</name>
</gene>
<name>A0ABV0MMZ3_9TELE</name>
<proteinExistence type="predicted"/>
<organism evidence="1 2">
    <name type="scientific">Goodea atripinnis</name>
    <dbReference type="NCBI Taxonomy" id="208336"/>
    <lineage>
        <taxon>Eukaryota</taxon>
        <taxon>Metazoa</taxon>
        <taxon>Chordata</taxon>
        <taxon>Craniata</taxon>
        <taxon>Vertebrata</taxon>
        <taxon>Euteleostomi</taxon>
        <taxon>Actinopterygii</taxon>
        <taxon>Neopterygii</taxon>
        <taxon>Teleostei</taxon>
        <taxon>Neoteleostei</taxon>
        <taxon>Acanthomorphata</taxon>
        <taxon>Ovalentaria</taxon>
        <taxon>Atherinomorphae</taxon>
        <taxon>Cyprinodontiformes</taxon>
        <taxon>Goodeidae</taxon>
        <taxon>Goodea</taxon>
    </lineage>
</organism>